<evidence type="ECO:0000313" key="13">
    <source>
        <dbReference type="EMBL" id="POR47936.1"/>
    </source>
</evidence>
<dbReference type="EMBL" id="PQGA01000016">
    <property type="protein sequence ID" value="POR47936.1"/>
    <property type="molecule type" value="Genomic_DNA"/>
</dbReference>
<dbReference type="InterPro" id="IPR039556">
    <property type="entry name" value="ICL/PEPM"/>
</dbReference>
<comment type="function">
    <text evidence="11">Involved in the catabolism of short chain fatty acids (SCFA) via the 2-methylcitrate cycle (propionate degradation route). Catalyzes the thermodynamically favored C-C bond cleavage of (2R,3S)-2-methylisocitrate to yield pyruvate and succinate via an alpha-carboxy-carbanion intermediate.</text>
</comment>
<dbReference type="GO" id="GO:0000287">
    <property type="term" value="F:magnesium ion binding"/>
    <property type="evidence" value="ECO:0007669"/>
    <property type="project" value="UniProtKB-UniRule"/>
</dbReference>
<dbReference type="CDD" id="cd00377">
    <property type="entry name" value="ICL_PEPM"/>
    <property type="match status" value="1"/>
</dbReference>
<comment type="cofactor">
    <cofactor evidence="2 11">
        <name>Mg(2+)</name>
        <dbReference type="ChEBI" id="CHEBI:18420"/>
    </cofactor>
</comment>
<feature type="binding site" evidence="11">
    <location>
        <position position="90"/>
    </location>
    <ligand>
        <name>Mg(2+)</name>
        <dbReference type="ChEBI" id="CHEBI:18420"/>
    </ligand>
</feature>
<dbReference type="Pfam" id="PF13714">
    <property type="entry name" value="PEP_mutase"/>
    <property type="match status" value="1"/>
</dbReference>
<feature type="binding site" evidence="11">
    <location>
        <position position="272"/>
    </location>
    <ligand>
        <name>substrate</name>
    </ligand>
</feature>
<evidence type="ECO:0000256" key="8">
    <source>
        <dbReference type="ARBA" id="ARBA00044762"/>
    </source>
</evidence>
<dbReference type="PROSITE" id="PS00161">
    <property type="entry name" value="ISOCITRATE_LYASE"/>
    <property type="match status" value="1"/>
</dbReference>
<gene>
    <name evidence="11" type="primary">prpB</name>
    <name evidence="13" type="ORF">B0G62_11684</name>
</gene>
<keyword evidence="6 11" id="KW-0460">Magnesium</keyword>
<evidence type="ECO:0000313" key="14">
    <source>
        <dbReference type="Proteomes" id="UP000237381"/>
    </source>
</evidence>
<proteinExistence type="inferred from homology"/>
<comment type="caution">
    <text evidence="13">The sequence shown here is derived from an EMBL/GenBank/DDBJ whole genome shotgun (WGS) entry which is preliminary data.</text>
</comment>
<evidence type="ECO:0000256" key="4">
    <source>
        <dbReference type="ARBA" id="ARBA00012260"/>
    </source>
</evidence>
<dbReference type="InterPro" id="IPR012695">
    <property type="entry name" value="PrpB"/>
</dbReference>
<dbReference type="NCBIfam" id="TIGR02317">
    <property type="entry name" value="prpB"/>
    <property type="match status" value="1"/>
</dbReference>
<dbReference type="PANTHER" id="PTHR42905">
    <property type="entry name" value="PHOSPHOENOLPYRUVATE CARBOXYLASE"/>
    <property type="match status" value="1"/>
</dbReference>
<dbReference type="RefSeq" id="WP_103706614.1">
    <property type="nucleotide sequence ID" value="NZ_PQGA01000016.1"/>
</dbReference>
<feature type="binding site" evidence="11">
    <location>
        <position position="190"/>
    </location>
    <ligand>
        <name>substrate</name>
    </ligand>
</feature>
<dbReference type="InterPro" id="IPR040442">
    <property type="entry name" value="Pyrv_kinase-like_dom_sf"/>
</dbReference>
<feature type="binding site" evidence="11">
    <location>
        <begin position="125"/>
        <end position="126"/>
    </location>
    <ligand>
        <name>substrate</name>
    </ligand>
</feature>
<comment type="catalytic activity">
    <reaction evidence="1 11 12">
        <text>(2S,3R)-3-hydroxybutane-1,2,3-tricarboxylate = pyruvate + succinate</text>
        <dbReference type="Rhea" id="RHEA:16809"/>
        <dbReference type="ChEBI" id="CHEBI:15361"/>
        <dbReference type="ChEBI" id="CHEBI:30031"/>
        <dbReference type="ChEBI" id="CHEBI:57429"/>
        <dbReference type="EC" id="4.1.3.30"/>
    </reaction>
</comment>
<dbReference type="InterPro" id="IPR015813">
    <property type="entry name" value="Pyrv/PenolPyrv_kinase-like_dom"/>
</dbReference>
<evidence type="ECO:0000256" key="10">
    <source>
        <dbReference type="ARBA" id="ARBA00073849"/>
    </source>
</evidence>
<dbReference type="UniPathway" id="UPA00946"/>
<accession>A0A2S4LZN9</accession>
<comment type="function">
    <text evidence="12">Catalyzes the thermodynamically favored C-C bond cleavage of (2R,3S)-2-methylisocitrate to yield pyruvate and succinate.</text>
</comment>
<dbReference type="SUPFAM" id="SSF51621">
    <property type="entry name" value="Phosphoenolpyruvate/pyruvate domain"/>
    <property type="match status" value="1"/>
</dbReference>
<evidence type="ECO:0000256" key="3">
    <source>
        <dbReference type="ARBA" id="ARBA00009282"/>
    </source>
</evidence>
<dbReference type="GO" id="GO:0046421">
    <property type="term" value="F:methylisocitrate lyase activity"/>
    <property type="evidence" value="ECO:0007669"/>
    <property type="project" value="UniProtKB-UniRule"/>
</dbReference>
<feature type="binding site" evidence="11">
    <location>
        <position position="243"/>
    </location>
    <ligand>
        <name>substrate</name>
    </ligand>
</feature>
<evidence type="ECO:0000256" key="7">
    <source>
        <dbReference type="ARBA" id="ARBA00023239"/>
    </source>
</evidence>
<name>A0A2S4LZN9_9BURK</name>
<evidence type="ECO:0000256" key="6">
    <source>
        <dbReference type="ARBA" id="ARBA00022842"/>
    </source>
</evidence>
<feature type="binding site" evidence="11">
    <location>
        <begin position="212"/>
        <end position="214"/>
    </location>
    <ligand>
        <name>substrate</name>
    </ligand>
</feature>
<dbReference type="GO" id="GO:0019629">
    <property type="term" value="P:propionate catabolic process, 2-methylcitrate cycle"/>
    <property type="evidence" value="ECO:0007669"/>
    <property type="project" value="UniProtKB-UniRule"/>
</dbReference>
<protein>
    <recommendedName>
        <fullName evidence="10 11">2-methylisocitrate lyase</fullName>
        <shortName evidence="11">2-MIC</shortName>
        <shortName evidence="11">MICL</shortName>
        <ecNumber evidence="4 11">4.1.3.30</ecNumber>
    </recommendedName>
    <alternativeName>
        <fullName evidence="11">(2R,3S)-2-methylisocitrate lyase</fullName>
    </alternativeName>
</protein>
<organism evidence="13 14">
    <name type="scientific">Paraburkholderia eburnea</name>
    <dbReference type="NCBI Taxonomy" id="1189126"/>
    <lineage>
        <taxon>Bacteria</taxon>
        <taxon>Pseudomonadati</taxon>
        <taxon>Pseudomonadota</taxon>
        <taxon>Betaproteobacteria</taxon>
        <taxon>Burkholderiales</taxon>
        <taxon>Burkholderiaceae</taxon>
        <taxon>Paraburkholderia</taxon>
    </lineage>
</organism>
<keyword evidence="5 11" id="KW-0479">Metal-binding</keyword>
<dbReference type="InterPro" id="IPR018523">
    <property type="entry name" value="Isocitrate_lyase_ph_CS"/>
</dbReference>
<dbReference type="EC" id="4.1.3.30" evidence="4 11"/>
<evidence type="ECO:0000256" key="5">
    <source>
        <dbReference type="ARBA" id="ARBA00022723"/>
    </source>
</evidence>
<dbReference type="OrthoDB" id="9771433at2"/>
<comment type="function">
    <text evidence="9">Involved in the catabolism of short chain fatty acids (SCFA) via the 2-methylcitrate cycle I (propionate degradation route). Catalyzes the thermodynamically favored C-C bond cleavage of (2R,3S)-2-methylisocitrate to yield pyruvate and succinate via an alpha-carboxy-carbanion intermediate.</text>
</comment>
<dbReference type="Proteomes" id="UP000237381">
    <property type="component" value="Unassembled WGS sequence"/>
</dbReference>
<dbReference type="AlphaFoldDB" id="A0A2S4LZN9"/>
<dbReference type="PANTHER" id="PTHR42905:SF5">
    <property type="entry name" value="CARBOXYVINYL-CARBOXYPHOSPHONATE PHOSPHORYLMUTASE, CHLOROPLASTIC"/>
    <property type="match status" value="1"/>
</dbReference>
<evidence type="ECO:0000256" key="9">
    <source>
        <dbReference type="ARBA" id="ARBA00057039"/>
    </source>
</evidence>
<feature type="binding site" evidence="11">
    <location>
        <position position="88"/>
    </location>
    <ligand>
        <name>Mg(2+)</name>
        <dbReference type="ChEBI" id="CHEBI:18420"/>
    </ligand>
</feature>
<evidence type="ECO:0000256" key="11">
    <source>
        <dbReference type="HAMAP-Rule" id="MF_01939"/>
    </source>
</evidence>
<sequence length="297" mass="31891">MNSKSLASAGAKFRAAVATEQPLQVVGAITAYAAKLAEQTGFKAVYLSGGGVAANSLGVPDLGISTMDDVLIDARRITDAVEIPLMVDIDTGWGGAFNIARTIKSFIKAGVAAVHMEDQVGQKRCGHRPNKEVVPTDEMVDRVKAAVDARTDDGFVIMARTDAAAVEGIDAAIERAIAYVEAGADMIFPEAMKTLDDYRRFKAAVKVPILANLTEFGSTPFFTTDELKSANVDIALYCCGAYRAMNAAALNFYETVKRDGTQKAAVSTMQSREDLYQYLGYHAYEDKLDALFASSKK</sequence>
<evidence type="ECO:0000256" key="1">
    <source>
        <dbReference type="ARBA" id="ARBA00001050"/>
    </source>
</evidence>
<reference evidence="13 14" key="1">
    <citation type="submission" date="2018-01" db="EMBL/GenBank/DDBJ databases">
        <title>Genomic Encyclopedia of Type Strains, Phase III (KMG-III): the genomes of soil and plant-associated and newly described type strains.</title>
        <authorList>
            <person name="Whitman W."/>
        </authorList>
    </citation>
    <scope>NUCLEOTIDE SEQUENCE [LARGE SCALE GENOMIC DNA]</scope>
    <source>
        <strain evidence="13 14">JCM 18070</strain>
    </source>
</reference>
<dbReference type="FunFam" id="3.20.20.60:FF:000009">
    <property type="entry name" value="2-methylisocitrate lyase"/>
    <property type="match status" value="1"/>
</dbReference>
<dbReference type="Gene3D" id="3.20.20.60">
    <property type="entry name" value="Phosphoenolpyruvate-binding domains"/>
    <property type="match status" value="1"/>
</dbReference>
<feature type="binding site" evidence="11">
    <location>
        <begin position="48"/>
        <end position="50"/>
    </location>
    <ligand>
        <name>substrate</name>
    </ligand>
</feature>
<dbReference type="HAMAP" id="MF_01939">
    <property type="entry name" value="PrpB"/>
    <property type="match status" value="1"/>
</dbReference>
<evidence type="ECO:0000256" key="12">
    <source>
        <dbReference type="RuleBase" id="RU361121"/>
    </source>
</evidence>
<keyword evidence="14" id="KW-1185">Reference proteome</keyword>
<feature type="binding site" evidence="11">
    <location>
        <position position="160"/>
    </location>
    <ligand>
        <name>substrate</name>
    </ligand>
</feature>
<keyword evidence="7 11" id="KW-0456">Lyase</keyword>
<dbReference type="NCBIfam" id="NF008455">
    <property type="entry name" value="PRK11320.1"/>
    <property type="match status" value="1"/>
</dbReference>
<comment type="similarity">
    <text evidence="3 11 12">Belongs to the isocitrate lyase/PEP mutase superfamily. Methylisocitrate lyase family.</text>
</comment>
<comment type="pathway">
    <text evidence="11 12">Organic acid metabolism; propanoate degradation.</text>
</comment>
<evidence type="ECO:0000256" key="2">
    <source>
        <dbReference type="ARBA" id="ARBA00001946"/>
    </source>
</evidence>
<comment type="subunit">
    <text evidence="8 11">Homotetramer; dimer of dimers.</text>
</comment>